<dbReference type="GO" id="GO:0030170">
    <property type="term" value="F:pyridoxal phosphate binding"/>
    <property type="evidence" value="ECO:0007669"/>
    <property type="project" value="InterPro"/>
</dbReference>
<dbReference type="PROSITE" id="PS51340">
    <property type="entry name" value="MOSC"/>
    <property type="match status" value="1"/>
</dbReference>
<reference evidence="3" key="1">
    <citation type="submission" date="2020-05" db="EMBL/GenBank/DDBJ databases">
        <authorList>
            <person name="Chiriac C."/>
            <person name="Salcher M."/>
            <person name="Ghai R."/>
            <person name="Kavagutti S V."/>
        </authorList>
    </citation>
    <scope>NUCLEOTIDE SEQUENCE</scope>
</reference>
<sequence length="266" mass="28893">MMIGTVESCLRYPVKSFQGLQVDSLQVGVTGIEGDRERALIDLASGRVLSAKRSAEMLMATASDSGFSLPGGSETSFDDPRVNDILSQWLGRAVALARIGEVLAENEQEPLAYEMTFEPANDQAEYFQIPTPPGTFLDLAAVHLVSRSTLDQCAQLRPDLNFDARRFRPNLIVDALGEPFHEDAWIGKRVGIGSSLVLEISQPTVRCAMPLRAQPKLGLQAELGSQPELFAAMTEMHSAFPNHLGVYANVMEPGVACIGDAIELFD</sequence>
<dbReference type="GO" id="GO:0030151">
    <property type="term" value="F:molybdenum ion binding"/>
    <property type="evidence" value="ECO:0007669"/>
    <property type="project" value="InterPro"/>
</dbReference>
<dbReference type="InterPro" id="IPR011037">
    <property type="entry name" value="Pyrv_Knase-like_insert_dom_sf"/>
</dbReference>
<dbReference type="InterPro" id="IPR005302">
    <property type="entry name" value="MoCF_Sase_C"/>
</dbReference>
<evidence type="ECO:0000259" key="1">
    <source>
        <dbReference type="PROSITE" id="PS51340"/>
    </source>
</evidence>
<feature type="domain" description="MOSC" evidence="1">
    <location>
        <begin position="100"/>
        <end position="265"/>
    </location>
</feature>
<dbReference type="InterPro" id="IPR005303">
    <property type="entry name" value="MOCOS_middle"/>
</dbReference>
<dbReference type="EMBL" id="CAEZYU010000084">
    <property type="protein sequence ID" value="CAB4751114.1"/>
    <property type="molecule type" value="Genomic_DNA"/>
</dbReference>
<dbReference type="SUPFAM" id="SSF50800">
    <property type="entry name" value="PK beta-barrel domain-like"/>
    <property type="match status" value="1"/>
</dbReference>
<dbReference type="Gene3D" id="2.40.33.20">
    <property type="entry name" value="PK beta-barrel domain-like"/>
    <property type="match status" value="1"/>
</dbReference>
<evidence type="ECO:0000313" key="2">
    <source>
        <dbReference type="EMBL" id="CAB4751114.1"/>
    </source>
</evidence>
<organism evidence="3">
    <name type="scientific">freshwater metagenome</name>
    <dbReference type="NCBI Taxonomy" id="449393"/>
    <lineage>
        <taxon>unclassified sequences</taxon>
        <taxon>metagenomes</taxon>
        <taxon>ecological metagenomes</taxon>
    </lineage>
</organism>
<name>A0A6J7HXT2_9ZZZZ</name>
<protein>
    <submittedName>
        <fullName evidence="3">Unannotated protein</fullName>
    </submittedName>
</protein>
<dbReference type="GO" id="GO:0003824">
    <property type="term" value="F:catalytic activity"/>
    <property type="evidence" value="ECO:0007669"/>
    <property type="project" value="InterPro"/>
</dbReference>
<dbReference type="Pfam" id="PF03473">
    <property type="entry name" value="MOSC"/>
    <property type="match status" value="1"/>
</dbReference>
<dbReference type="EMBL" id="CAFBMG010000261">
    <property type="protein sequence ID" value="CAB4922490.1"/>
    <property type="molecule type" value="Genomic_DNA"/>
</dbReference>
<gene>
    <name evidence="2" type="ORF">UFOPK2766_01665</name>
    <name evidence="3" type="ORF">UFOPK3519_02006</name>
</gene>
<dbReference type="AlphaFoldDB" id="A0A6J7HXT2"/>
<dbReference type="Pfam" id="PF03476">
    <property type="entry name" value="MOSC_N"/>
    <property type="match status" value="1"/>
</dbReference>
<accession>A0A6J7HXT2</accession>
<proteinExistence type="predicted"/>
<evidence type="ECO:0000313" key="3">
    <source>
        <dbReference type="EMBL" id="CAB4922490.1"/>
    </source>
</evidence>